<evidence type="ECO:0000313" key="2">
    <source>
        <dbReference type="Proteomes" id="UP000000646"/>
    </source>
</evidence>
<protein>
    <submittedName>
        <fullName evidence="1">Membrane protein, putative</fullName>
    </submittedName>
</protein>
<sequence length="220" mass="25489">MEMILFVLVMILLVLLFVVLFRQYKSPKIEEKSTQSFSDIMQLKSIGELSVFQVFSKEIVTKKDSAFNGIWKNLLGWSLSERQIALIFEFEITFLYDLRDKNFDILPLGDDAYKIIMPECRYKHSIIDMKFYDEKNAKFLPFLLPDSINSTGISFSESDKNKLIKEAKDEVKDLSLNLIQNLESKIHKSAKDTLEAIAKGFGAKRVEFEFKDNTQKLDVS</sequence>
<dbReference type="EMBL" id="CP000538">
    <property type="protein sequence ID" value="EAQ72597.1"/>
    <property type="molecule type" value="Genomic_DNA"/>
</dbReference>
<name>A0A0H3PB29_CAMJJ</name>
<accession>A0A0H3PB29</accession>
<dbReference type="Pfam" id="PF14014">
    <property type="entry name" value="DUF4230"/>
    <property type="match status" value="1"/>
</dbReference>
<reference evidence="2" key="1">
    <citation type="submission" date="2006-12" db="EMBL/GenBank/DDBJ databases">
        <authorList>
            <person name="Fouts D.E."/>
            <person name="Nelson K.E."/>
            <person name="Sebastian Y."/>
        </authorList>
    </citation>
    <scope>NUCLEOTIDE SEQUENCE [LARGE SCALE GENOMIC DNA]</scope>
    <source>
        <strain evidence="2">81-176</strain>
    </source>
</reference>
<dbReference type="Proteomes" id="UP000000646">
    <property type="component" value="Chromosome"/>
</dbReference>
<dbReference type="KEGG" id="cjj:CJJ81176_1272"/>
<dbReference type="eggNOG" id="ENOG503180Y">
    <property type="taxonomic scope" value="Bacteria"/>
</dbReference>
<gene>
    <name evidence="1" type="ordered locus">CJJ81176_1272</name>
</gene>
<dbReference type="HOGENOM" id="CLU_1254032_0_0_7"/>
<dbReference type="RefSeq" id="WP_002853237.1">
    <property type="nucleotide sequence ID" value="NC_008787.1"/>
</dbReference>
<dbReference type="AlphaFoldDB" id="A0A0H3PB29"/>
<dbReference type="InterPro" id="IPR025324">
    <property type="entry name" value="DUF4230"/>
</dbReference>
<evidence type="ECO:0000313" key="1">
    <source>
        <dbReference type="EMBL" id="EAQ72597.1"/>
    </source>
</evidence>
<proteinExistence type="predicted"/>
<organism evidence="1 2">
    <name type="scientific">Campylobacter jejuni subsp. jejuni serotype O:23/36 (strain 81-176)</name>
    <dbReference type="NCBI Taxonomy" id="354242"/>
    <lineage>
        <taxon>Bacteria</taxon>
        <taxon>Pseudomonadati</taxon>
        <taxon>Campylobacterota</taxon>
        <taxon>Epsilonproteobacteria</taxon>
        <taxon>Campylobacterales</taxon>
        <taxon>Campylobacteraceae</taxon>
        <taxon>Campylobacter</taxon>
    </lineage>
</organism>